<keyword evidence="5" id="KW-0675">Receptor</keyword>
<evidence type="ECO:0000256" key="3">
    <source>
        <dbReference type="SAM" id="SignalP"/>
    </source>
</evidence>
<dbReference type="GO" id="GO:0030247">
    <property type="term" value="F:polysaccharide binding"/>
    <property type="evidence" value="ECO:0007669"/>
    <property type="project" value="InterPro"/>
</dbReference>
<evidence type="ECO:0000256" key="2">
    <source>
        <dbReference type="ARBA" id="ARBA00022729"/>
    </source>
</evidence>
<dbReference type="OrthoDB" id="4062651at2759"/>
<organism evidence="5 6">
    <name type="scientific">Olea europaea subsp. europaea</name>
    <dbReference type="NCBI Taxonomy" id="158383"/>
    <lineage>
        <taxon>Eukaryota</taxon>
        <taxon>Viridiplantae</taxon>
        <taxon>Streptophyta</taxon>
        <taxon>Embryophyta</taxon>
        <taxon>Tracheophyta</taxon>
        <taxon>Spermatophyta</taxon>
        <taxon>Magnoliopsida</taxon>
        <taxon>eudicotyledons</taxon>
        <taxon>Gunneridae</taxon>
        <taxon>Pentapetalae</taxon>
        <taxon>asterids</taxon>
        <taxon>lamiids</taxon>
        <taxon>Lamiales</taxon>
        <taxon>Oleaceae</taxon>
        <taxon>Oleeae</taxon>
        <taxon>Olea</taxon>
    </lineage>
</organism>
<name>A0A8S0UD52_OLEEU</name>
<dbReference type="EMBL" id="CACTIH010007586">
    <property type="protein sequence ID" value="CAA3016023.1"/>
    <property type="molecule type" value="Genomic_DNA"/>
</dbReference>
<evidence type="ECO:0000313" key="6">
    <source>
        <dbReference type="Proteomes" id="UP000594638"/>
    </source>
</evidence>
<reference evidence="5 6" key="1">
    <citation type="submission" date="2019-12" db="EMBL/GenBank/DDBJ databases">
        <authorList>
            <person name="Alioto T."/>
            <person name="Alioto T."/>
            <person name="Gomez Garrido J."/>
        </authorList>
    </citation>
    <scope>NUCLEOTIDE SEQUENCE [LARGE SCALE GENOMIC DNA]</scope>
</reference>
<gene>
    <name evidence="5" type="ORF">OLEA9_A083135</name>
</gene>
<feature type="domain" description="Wall-associated receptor kinase galacturonan-binding" evidence="4">
    <location>
        <begin position="37"/>
        <end position="94"/>
    </location>
</feature>
<sequence length="178" mass="19437">MKKICILLLLLWLPLSLATSNQTLNNSIITMPGYPAMCGNLTVPYPFGIGLGSGCSNGSWFDINCDTYFTPPKAFIGTSNIEVINISDTKVRVKDRIAFSCYDKFGALTLQSPVFLNLNATPYSLSNENVLTVVGCDDMSLGFIQSYRSGFALEDTWEIHFSNQAAKISMNATVIPAL</sequence>
<dbReference type="AlphaFoldDB" id="A0A8S0UD52"/>
<dbReference type="Proteomes" id="UP000594638">
    <property type="component" value="Unassembled WGS sequence"/>
</dbReference>
<keyword evidence="2 3" id="KW-0732">Signal</keyword>
<dbReference type="Pfam" id="PF13947">
    <property type="entry name" value="GUB_WAK_bind"/>
    <property type="match status" value="1"/>
</dbReference>
<dbReference type="PANTHER" id="PTHR33491">
    <property type="entry name" value="OSJNBA0016N04.9 PROTEIN"/>
    <property type="match status" value="1"/>
</dbReference>
<keyword evidence="5" id="KW-0808">Transferase</keyword>
<accession>A0A8S0UD52</accession>
<feature type="signal peptide" evidence="3">
    <location>
        <begin position="1"/>
        <end position="18"/>
    </location>
</feature>
<comment type="subcellular location">
    <subcellularLocation>
        <location evidence="1">Membrane</location>
        <topology evidence="1">Single-pass membrane protein</topology>
    </subcellularLocation>
</comment>
<dbReference type="InterPro" id="IPR025287">
    <property type="entry name" value="WAK_GUB"/>
</dbReference>
<dbReference type="Gramene" id="OE9A083135T1">
    <property type="protein sequence ID" value="OE9A083135C1"/>
    <property type="gene ID" value="OE9A083135"/>
</dbReference>
<feature type="chain" id="PRO_5035829284" evidence="3">
    <location>
        <begin position="19"/>
        <end position="178"/>
    </location>
</feature>
<evidence type="ECO:0000313" key="5">
    <source>
        <dbReference type="EMBL" id="CAA3016023.1"/>
    </source>
</evidence>
<dbReference type="GO" id="GO:0016301">
    <property type="term" value="F:kinase activity"/>
    <property type="evidence" value="ECO:0007669"/>
    <property type="project" value="UniProtKB-KW"/>
</dbReference>
<keyword evidence="6" id="KW-1185">Reference proteome</keyword>
<proteinExistence type="predicted"/>
<keyword evidence="5" id="KW-0418">Kinase</keyword>
<dbReference type="GO" id="GO:0016020">
    <property type="term" value="C:membrane"/>
    <property type="evidence" value="ECO:0007669"/>
    <property type="project" value="UniProtKB-SubCell"/>
</dbReference>
<evidence type="ECO:0000256" key="1">
    <source>
        <dbReference type="ARBA" id="ARBA00004167"/>
    </source>
</evidence>
<evidence type="ECO:0000259" key="4">
    <source>
        <dbReference type="Pfam" id="PF13947"/>
    </source>
</evidence>
<protein>
    <submittedName>
        <fullName evidence="5">Wall-associated receptor kinase 2-like</fullName>
    </submittedName>
</protein>
<comment type="caution">
    <text evidence="5">The sequence shown here is derived from an EMBL/GenBank/DDBJ whole genome shotgun (WGS) entry which is preliminary data.</text>
</comment>